<evidence type="ECO:0000259" key="17">
    <source>
        <dbReference type="Pfam" id="PF02769"/>
    </source>
</evidence>
<evidence type="ECO:0000256" key="14">
    <source>
        <dbReference type="ARBA" id="ARBA00049057"/>
    </source>
</evidence>
<feature type="domain" description="PurM-like C-terminal" evidence="17">
    <location>
        <begin position="171"/>
        <end position="329"/>
    </location>
</feature>
<dbReference type="AlphaFoldDB" id="D5EFF8"/>
<protein>
    <recommendedName>
        <fullName evidence="5 15">Phosphoribosylformylglycinamidine cyclo-ligase</fullName>
        <ecNumber evidence="4 15">6.3.3.1</ecNumber>
    </recommendedName>
    <alternativeName>
        <fullName evidence="12 15">AIR synthase</fullName>
    </alternativeName>
    <alternativeName>
        <fullName evidence="13 15">AIRS</fullName>
    </alternativeName>
    <alternativeName>
        <fullName evidence="11 15">Phosphoribosyl-aminoimidazole synthetase</fullName>
    </alternativeName>
</protein>
<dbReference type="FunFam" id="3.90.650.10:FF:000011">
    <property type="entry name" value="Phosphoribosylformylglycinamidine cyclo-ligase"/>
    <property type="match status" value="1"/>
</dbReference>
<dbReference type="GO" id="GO:0004641">
    <property type="term" value="F:phosphoribosylformylglycinamidine cyclo-ligase activity"/>
    <property type="evidence" value="ECO:0007669"/>
    <property type="project" value="UniProtKB-UniRule"/>
</dbReference>
<feature type="domain" description="PurM-like N-terminal" evidence="16">
    <location>
        <begin position="44"/>
        <end position="158"/>
    </location>
</feature>
<accession>D5EFF8</accession>
<evidence type="ECO:0000256" key="11">
    <source>
        <dbReference type="ARBA" id="ARBA00031908"/>
    </source>
</evidence>
<comment type="subcellular location">
    <subcellularLocation>
        <location evidence="1 15">Cytoplasm</location>
    </subcellularLocation>
</comment>
<keyword evidence="19" id="KW-1185">Reference proteome</keyword>
<keyword evidence="10 15" id="KW-0067">ATP-binding</keyword>
<dbReference type="OrthoDB" id="9802507at2"/>
<evidence type="ECO:0000256" key="3">
    <source>
        <dbReference type="ARBA" id="ARBA00010280"/>
    </source>
</evidence>
<dbReference type="GO" id="GO:0004637">
    <property type="term" value="F:phosphoribosylamine-glycine ligase activity"/>
    <property type="evidence" value="ECO:0007669"/>
    <property type="project" value="TreeGrafter"/>
</dbReference>
<evidence type="ECO:0000313" key="18">
    <source>
        <dbReference type="EMBL" id="ADE57290.1"/>
    </source>
</evidence>
<dbReference type="InterPro" id="IPR010918">
    <property type="entry name" value="PurM-like_C_dom"/>
</dbReference>
<name>D5EFF8_AMICL</name>
<dbReference type="Pfam" id="PF02769">
    <property type="entry name" value="AIRS_C"/>
    <property type="match status" value="1"/>
</dbReference>
<dbReference type="CDD" id="cd02196">
    <property type="entry name" value="PurM"/>
    <property type="match status" value="1"/>
</dbReference>
<organism evidence="18 19">
    <name type="scientific">Aminobacterium colombiense (strain DSM 12261 / ALA-1)</name>
    <dbReference type="NCBI Taxonomy" id="572547"/>
    <lineage>
        <taxon>Bacteria</taxon>
        <taxon>Thermotogati</taxon>
        <taxon>Synergistota</taxon>
        <taxon>Synergistia</taxon>
        <taxon>Synergistales</taxon>
        <taxon>Aminobacteriaceae</taxon>
        <taxon>Aminobacterium</taxon>
    </lineage>
</organism>
<dbReference type="GO" id="GO:0005524">
    <property type="term" value="F:ATP binding"/>
    <property type="evidence" value="ECO:0007669"/>
    <property type="project" value="UniProtKB-KW"/>
</dbReference>
<keyword evidence="7 15" id="KW-0436">Ligase</keyword>
<comment type="pathway">
    <text evidence="2 15">Purine metabolism; IMP biosynthesis via de novo pathway; 5-amino-1-(5-phospho-D-ribosyl)imidazole from N(2)-formyl-N(1)-(5-phospho-D-ribosyl)glycinamide: step 2/2.</text>
</comment>
<evidence type="ECO:0000256" key="7">
    <source>
        <dbReference type="ARBA" id="ARBA00022598"/>
    </source>
</evidence>
<evidence type="ECO:0000256" key="1">
    <source>
        <dbReference type="ARBA" id="ARBA00004496"/>
    </source>
</evidence>
<dbReference type="Proteomes" id="UP000002366">
    <property type="component" value="Chromosome"/>
</dbReference>
<evidence type="ECO:0000256" key="9">
    <source>
        <dbReference type="ARBA" id="ARBA00022755"/>
    </source>
</evidence>
<evidence type="ECO:0000256" key="10">
    <source>
        <dbReference type="ARBA" id="ARBA00022840"/>
    </source>
</evidence>
<dbReference type="Gene3D" id="3.30.1330.10">
    <property type="entry name" value="PurM-like, N-terminal domain"/>
    <property type="match status" value="1"/>
</dbReference>
<dbReference type="InterPro" id="IPR036921">
    <property type="entry name" value="PurM-like_N_sf"/>
</dbReference>
<evidence type="ECO:0000256" key="8">
    <source>
        <dbReference type="ARBA" id="ARBA00022741"/>
    </source>
</evidence>
<keyword evidence="9 15" id="KW-0658">Purine biosynthesis</keyword>
<evidence type="ECO:0000256" key="15">
    <source>
        <dbReference type="HAMAP-Rule" id="MF_00741"/>
    </source>
</evidence>
<reference evidence="18 19" key="1">
    <citation type="journal article" date="2010" name="Stand. Genomic Sci.">
        <title>Complete genome sequence of Aminobacterium colombiense type strain (ALA-1).</title>
        <authorList>
            <person name="Chertkov O."/>
            <person name="Sikorski J."/>
            <person name="Brambilla E."/>
            <person name="Lapidus A."/>
            <person name="Copeland A."/>
            <person name="Glavina Del Rio T."/>
            <person name="Nolan M."/>
            <person name="Lucas S."/>
            <person name="Tice H."/>
            <person name="Cheng J.F."/>
            <person name="Han C."/>
            <person name="Detter J.C."/>
            <person name="Bruce D."/>
            <person name="Tapia R."/>
            <person name="Goodwin L."/>
            <person name="Pitluck S."/>
            <person name="Liolios K."/>
            <person name="Ivanova N."/>
            <person name="Mavromatis K."/>
            <person name="Ovchinnikova G."/>
            <person name="Pati A."/>
            <person name="Chen A."/>
            <person name="Palaniappan K."/>
            <person name="Land M."/>
            <person name="Hauser L."/>
            <person name="Chang Y.J."/>
            <person name="Jeffries C.D."/>
            <person name="Spring S."/>
            <person name="Rohde M."/>
            <person name="Goker M."/>
            <person name="Bristow J."/>
            <person name="Eisen J.A."/>
            <person name="Markowitz V."/>
            <person name="Hugenholtz P."/>
            <person name="Kyrpides N.C."/>
            <person name="Klenk H.P."/>
        </authorList>
    </citation>
    <scope>NUCLEOTIDE SEQUENCE [LARGE SCALE GENOMIC DNA]</scope>
    <source>
        <strain evidence="19">DSM 12261 / ALA-1</strain>
    </source>
</reference>
<dbReference type="EC" id="6.3.3.1" evidence="4 15"/>
<dbReference type="RefSeq" id="WP_013048553.1">
    <property type="nucleotide sequence ID" value="NC_014011.1"/>
</dbReference>
<dbReference type="eggNOG" id="COG0150">
    <property type="taxonomic scope" value="Bacteria"/>
</dbReference>
<dbReference type="GO" id="GO:0046084">
    <property type="term" value="P:adenine biosynthetic process"/>
    <property type="evidence" value="ECO:0007669"/>
    <property type="project" value="TreeGrafter"/>
</dbReference>
<dbReference type="GO" id="GO:0005829">
    <property type="term" value="C:cytosol"/>
    <property type="evidence" value="ECO:0007669"/>
    <property type="project" value="TreeGrafter"/>
</dbReference>
<dbReference type="Gene3D" id="3.90.650.10">
    <property type="entry name" value="PurM-like C-terminal domain"/>
    <property type="match status" value="1"/>
</dbReference>
<dbReference type="NCBIfam" id="TIGR00878">
    <property type="entry name" value="purM"/>
    <property type="match status" value="1"/>
</dbReference>
<evidence type="ECO:0000256" key="6">
    <source>
        <dbReference type="ARBA" id="ARBA00022490"/>
    </source>
</evidence>
<gene>
    <name evidence="15" type="primary">purM</name>
    <name evidence="18" type="ordered locus">Amico_1167</name>
</gene>
<dbReference type="STRING" id="572547.Amico_1167"/>
<sequence>MSLSYKEAGVDIEGGNEWVRTIGRIMSTLPRDPNVVGGIGGFSGLYKISDDLMLAGCCDGVGTKLEVAKLASDYSGLGQDLVAMNVNDLITCGAKPLFFLDYIACGRLDQDVLAPIVKSAAEACIESGCALLGGETAEMPGVYPETGFDLAGFSVGIVSASKLIDGRSIEKGDVLVGLPSSGIHSNGYSLVRKVLLEGERALPIDTFLPQLGESLSKALLRPTRLYPRIALKTIERHQIHGMAHITGGGLEENIQRVLPSGLSLHVDFSAWERPAVFQVISEAGVEEKEMRHVFNLGIGYSFIVSPSDADGIVGFLTREGEKPVIFGEVY</sequence>
<dbReference type="SUPFAM" id="SSF56042">
    <property type="entry name" value="PurM C-terminal domain-like"/>
    <property type="match status" value="1"/>
</dbReference>
<dbReference type="InterPro" id="IPR004733">
    <property type="entry name" value="PurM_cligase"/>
</dbReference>
<dbReference type="HOGENOM" id="CLU_047116_0_0_0"/>
<dbReference type="Pfam" id="PF00586">
    <property type="entry name" value="AIRS"/>
    <property type="match status" value="1"/>
</dbReference>
<keyword evidence="6 15" id="KW-0963">Cytoplasm</keyword>
<evidence type="ECO:0000313" key="19">
    <source>
        <dbReference type="Proteomes" id="UP000002366"/>
    </source>
</evidence>
<evidence type="ECO:0000256" key="12">
    <source>
        <dbReference type="ARBA" id="ARBA00032931"/>
    </source>
</evidence>
<evidence type="ECO:0000256" key="5">
    <source>
        <dbReference type="ARBA" id="ARBA00020367"/>
    </source>
</evidence>
<dbReference type="SUPFAM" id="SSF55326">
    <property type="entry name" value="PurM N-terminal domain-like"/>
    <property type="match status" value="1"/>
</dbReference>
<keyword evidence="8 15" id="KW-0547">Nucleotide-binding</keyword>
<evidence type="ECO:0000256" key="13">
    <source>
        <dbReference type="ARBA" id="ARBA00033093"/>
    </source>
</evidence>
<dbReference type="InterPro" id="IPR016188">
    <property type="entry name" value="PurM-like_N"/>
</dbReference>
<dbReference type="PANTHER" id="PTHR10520">
    <property type="entry name" value="TRIFUNCTIONAL PURINE BIOSYNTHETIC PROTEIN ADENOSINE-3-RELATED"/>
    <property type="match status" value="1"/>
</dbReference>
<dbReference type="PANTHER" id="PTHR10520:SF12">
    <property type="entry name" value="TRIFUNCTIONAL PURINE BIOSYNTHETIC PROTEIN ADENOSINE-3"/>
    <property type="match status" value="1"/>
</dbReference>
<proteinExistence type="inferred from homology"/>
<comment type="similarity">
    <text evidence="3 15">Belongs to the AIR synthase family.</text>
</comment>
<dbReference type="GO" id="GO:0006189">
    <property type="term" value="P:'de novo' IMP biosynthetic process"/>
    <property type="evidence" value="ECO:0007669"/>
    <property type="project" value="UniProtKB-UniRule"/>
</dbReference>
<dbReference type="InterPro" id="IPR036676">
    <property type="entry name" value="PurM-like_C_sf"/>
</dbReference>
<dbReference type="HAMAP" id="MF_00741">
    <property type="entry name" value="AIRS"/>
    <property type="match status" value="1"/>
</dbReference>
<evidence type="ECO:0000259" key="16">
    <source>
        <dbReference type="Pfam" id="PF00586"/>
    </source>
</evidence>
<dbReference type="UniPathway" id="UPA00074">
    <property type="reaction ID" value="UER00129"/>
</dbReference>
<comment type="catalytic activity">
    <reaction evidence="14 15">
        <text>2-formamido-N(1)-(5-O-phospho-beta-D-ribosyl)acetamidine + ATP = 5-amino-1-(5-phospho-beta-D-ribosyl)imidazole + ADP + phosphate + H(+)</text>
        <dbReference type="Rhea" id="RHEA:23032"/>
        <dbReference type="ChEBI" id="CHEBI:15378"/>
        <dbReference type="ChEBI" id="CHEBI:30616"/>
        <dbReference type="ChEBI" id="CHEBI:43474"/>
        <dbReference type="ChEBI" id="CHEBI:137981"/>
        <dbReference type="ChEBI" id="CHEBI:147287"/>
        <dbReference type="ChEBI" id="CHEBI:456216"/>
        <dbReference type="EC" id="6.3.3.1"/>
    </reaction>
</comment>
<evidence type="ECO:0000256" key="4">
    <source>
        <dbReference type="ARBA" id="ARBA00013047"/>
    </source>
</evidence>
<dbReference type="EMBL" id="CP001997">
    <property type="protein sequence ID" value="ADE57290.1"/>
    <property type="molecule type" value="Genomic_DNA"/>
</dbReference>
<dbReference type="KEGG" id="aco:Amico_1167"/>
<evidence type="ECO:0000256" key="2">
    <source>
        <dbReference type="ARBA" id="ARBA00004686"/>
    </source>
</evidence>